<feature type="domain" description="Fungal-type protein kinase" evidence="2">
    <location>
        <begin position="143"/>
        <end position="567"/>
    </location>
</feature>
<feature type="compositionally biased region" description="Low complexity" evidence="1">
    <location>
        <begin position="393"/>
        <end position="406"/>
    </location>
</feature>
<dbReference type="EMBL" id="AYKW01000010">
    <property type="protein sequence ID" value="PIL32489.1"/>
    <property type="molecule type" value="Genomic_DNA"/>
</dbReference>
<dbReference type="PANTHER" id="PTHR38248">
    <property type="entry name" value="FUNK1 6"/>
    <property type="match status" value="1"/>
</dbReference>
<reference evidence="3 4" key="1">
    <citation type="journal article" date="2015" name="Sci. Rep.">
        <title>Chromosome-level genome map provides insights into diverse defense mechanisms in the medicinal fungus Ganoderma sinense.</title>
        <authorList>
            <person name="Zhu Y."/>
            <person name="Xu J."/>
            <person name="Sun C."/>
            <person name="Zhou S."/>
            <person name="Xu H."/>
            <person name="Nelson D.R."/>
            <person name="Qian J."/>
            <person name="Song J."/>
            <person name="Luo H."/>
            <person name="Xiang L."/>
            <person name="Li Y."/>
            <person name="Xu Z."/>
            <person name="Ji A."/>
            <person name="Wang L."/>
            <person name="Lu S."/>
            <person name="Hayward A."/>
            <person name="Sun W."/>
            <person name="Li X."/>
            <person name="Schwartz D.C."/>
            <person name="Wang Y."/>
            <person name="Chen S."/>
        </authorList>
    </citation>
    <scope>NUCLEOTIDE SEQUENCE [LARGE SCALE GENOMIC DNA]</scope>
    <source>
        <strain evidence="3 4">ZZ0214-1</strain>
    </source>
</reference>
<dbReference type="SUPFAM" id="SSF56112">
    <property type="entry name" value="Protein kinase-like (PK-like)"/>
    <property type="match status" value="1"/>
</dbReference>
<evidence type="ECO:0000259" key="2">
    <source>
        <dbReference type="Pfam" id="PF17667"/>
    </source>
</evidence>
<dbReference type="PANTHER" id="PTHR38248:SF2">
    <property type="entry name" value="FUNK1 11"/>
    <property type="match status" value="1"/>
</dbReference>
<evidence type="ECO:0000313" key="3">
    <source>
        <dbReference type="EMBL" id="PIL32489.1"/>
    </source>
</evidence>
<proteinExistence type="predicted"/>
<evidence type="ECO:0000313" key="4">
    <source>
        <dbReference type="Proteomes" id="UP000230002"/>
    </source>
</evidence>
<organism evidence="3 4">
    <name type="scientific">Ganoderma sinense ZZ0214-1</name>
    <dbReference type="NCBI Taxonomy" id="1077348"/>
    <lineage>
        <taxon>Eukaryota</taxon>
        <taxon>Fungi</taxon>
        <taxon>Dikarya</taxon>
        <taxon>Basidiomycota</taxon>
        <taxon>Agaricomycotina</taxon>
        <taxon>Agaricomycetes</taxon>
        <taxon>Polyporales</taxon>
        <taxon>Polyporaceae</taxon>
        <taxon>Ganoderma</taxon>
    </lineage>
</organism>
<dbReference type="AlphaFoldDB" id="A0A2G8SFE4"/>
<dbReference type="GO" id="GO:0004672">
    <property type="term" value="F:protein kinase activity"/>
    <property type="evidence" value="ECO:0007669"/>
    <property type="project" value="InterPro"/>
</dbReference>
<dbReference type="InterPro" id="IPR011009">
    <property type="entry name" value="Kinase-like_dom_sf"/>
</dbReference>
<feature type="region of interest" description="Disordered" evidence="1">
    <location>
        <begin position="393"/>
        <end position="428"/>
    </location>
</feature>
<gene>
    <name evidence="3" type="ORF">GSI_05192</name>
</gene>
<dbReference type="InterPro" id="IPR040976">
    <property type="entry name" value="Pkinase_fungal"/>
</dbReference>
<dbReference type="PROSITE" id="PS00109">
    <property type="entry name" value="PROTEIN_KINASE_TYR"/>
    <property type="match status" value="1"/>
</dbReference>
<evidence type="ECO:0000256" key="1">
    <source>
        <dbReference type="SAM" id="MobiDB-lite"/>
    </source>
</evidence>
<sequence>MAQGWRSAVVLDKDEFRRAFLPYPTHTSPPATDSWDVFKPLQGVDDFADHQISELFIQALNGEGDRLANGTTLSQFRHYKDSGSSTSKSDAAIFRSEQPSTRPSWCDQRIPVAFNSHFVGSDPFDKAEYDDEYGEIQAERVKVLNRITAVVELLFAAQHRVFLFFLLVIGRRFRLLRWDRAGVVSTPSIDYCDEPGVLCNFLWRLSHFDDAALGFDPSATRVLRGDVDFLQMDFAALKNANDVDHTERVLLENESTDTSTFEYARTMFRDSLAVDWPRYKVQVPRGHMQRAFLVCRPTFRANGVFGCGTRSYVALDCKTGRFVWLKDSWRAAHVLTGTEGDVLQSLNDAGIQNVPTLLCHGDIQDQTTITGEWWERAQTLSPLPSPSSVLSFTSSSHTLTASTSPSSKKRKRIEDDAEDATSYPQTAGPLRQHTHYRIVVAEVALPLKDFRNGKQLASVVLDAIKAHHQATTNPKTRLLHRDVSGGNILIYPRVKRNGDDVNAMTWCGILSDWELAKPVDDDNPPSKATQADQMGTYQFMSVDILSRPWKPMKVADELESFFHVLVYYSIRHLRSNCSHPSSYIDNYFNNYSGPGHLHTCGWKSLAIEVDDWLSTRFPHRPLLFRSPMDELLGELLKCFHAHYKVMKDDMAKNALFSEPPAPPLEPADETLAPVGRPDIVFFDSDGAVIDLARKKAGDDPTDDCDFAYDDFVDTPTAEDRRRAGQVADHAFVLEHVARIVRSPDWPEDDRIPVPEPNAWTATPTRSGGVDYSRPESNKRRRIAGPEPIVSLPARLHRSTRRTRMQPRTMPLRMR</sequence>
<name>A0A2G8SFE4_9APHY</name>
<keyword evidence="4" id="KW-1185">Reference proteome</keyword>
<dbReference type="OrthoDB" id="2755887at2759"/>
<feature type="region of interest" description="Disordered" evidence="1">
    <location>
        <begin position="747"/>
        <end position="789"/>
    </location>
</feature>
<comment type="caution">
    <text evidence="3">The sequence shown here is derived from an EMBL/GenBank/DDBJ whole genome shotgun (WGS) entry which is preliminary data.</text>
</comment>
<dbReference type="InterPro" id="IPR008266">
    <property type="entry name" value="Tyr_kinase_AS"/>
</dbReference>
<dbReference type="Proteomes" id="UP000230002">
    <property type="component" value="Unassembled WGS sequence"/>
</dbReference>
<dbReference type="Pfam" id="PF17667">
    <property type="entry name" value="Pkinase_fungal"/>
    <property type="match status" value="1"/>
</dbReference>
<protein>
    <recommendedName>
        <fullName evidence="2">Fungal-type protein kinase domain-containing protein</fullName>
    </recommendedName>
</protein>
<dbReference type="Gene3D" id="1.10.510.10">
    <property type="entry name" value="Transferase(Phosphotransferase) domain 1"/>
    <property type="match status" value="1"/>
</dbReference>
<accession>A0A2G8SFE4</accession>